<evidence type="ECO:0000259" key="3">
    <source>
        <dbReference type="Pfam" id="PF13208"/>
    </source>
</evidence>
<evidence type="ECO:0000313" key="5">
    <source>
        <dbReference type="EMBL" id="UZA71883.1"/>
    </source>
</evidence>
<name>A0AA46W193_PSEVI</name>
<dbReference type="Pfam" id="PF13208">
    <property type="entry name" value="TerB_N"/>
    <property type="match status" value="1"/>
</dbReference>
<dbReference type="EMBL" id="CP036495">
    <property type="protein sequence ID" value="UZA71883.1"/>
    <property type="molecule type" value="Genomic_DNA"/>
</dbReference>
<accession>A0AA46W193</accession>
<dbReference type="SUPFAM" id="SSF158682">
    <property type="entry name" value="TerB-like"/>
    <property type="match status" value="1"/>
</dbReference>
<reference evidence="5" key="1">
    <citation type="submission" date="2019-02" db="EMBL/GenBank/DDBJ databases">
        <authorList>
            <person name="Lutz S."/>
            <person name="Schori C."/>
            <person name="Ahrens C.H."/>
            <person name="Gueguen E."/>
        </authorList>
    </citation>
    <scope>NUCLEOTIDE SEQUENCE</scope>
    <source>
        <strain evidence="5">Psy35</strain>
    </source>
</reference>
<dbReference type="Pfam" id="PF15615">
    <property type="entry name" value="TerB_C"/>
    <property type="match status" value="1"/>
</dbReference>
<evidence type="ECO:0000259" key="2">
    <source>
        <dbReference type="Pfam" id="PF05099"/>
    </source>
</evidence>
<protein>
    <submittedName>
        <fullName evidence="5">Tellurite resistance protein TerB</fullName>
    </submittedName>
</protein>
<proteinExistence type="predicted"/>
<feature type="domain" description="TerB-C" evidence="4">
    <location>
        <begin position="663"/>
        <end position="797"/>
    </location>
</feature>
<dbReference type="Proteomes" id="UP001163644">
    <property type="component" value="Chromosome"/>
</dbReference>
<evidence type="ECO:0000313" key="6">
    <source>
        <dbReference type="Proteomes" id="UP001163644"/>
    </source>
</evidence>
<gene>
    <name evidence="5" type="ORF">EZZ81_16305</name>
</gene>
<sequence length="799" mass="88072">MGRYARFSRPSSNLIGGTHPVPGDPLRPQPGPEHPERQHLTGWFKPRVARDTFEDLAIGRYARFSRPSTNLVGGTQPLADSTSEFFIVRDDSAYGQSFSIPKAPDLQARSQWLRRGESITVAGLTLPDGMIYAGGNDARLRNIEPSFIDTALPASSLPVDLQTPRALYLSTYVSFSPEARRGYLQWLAGGRCDPCAEIGYAFMFFYGLERRALVDATSDATAREEIPVIKAEVERLRALYASDASFYNHASRLLDYLSMSVIPIRMYLNEPSEPAMGIHEVPVSVRVALGQMATDQYPLNAGWAMAWALTDPNISLRTPAVRCPELFQRLFREEYDAKFPRGLALPNNKTRLKASYWPISPKINTQKLYVGDLPDVTATSGTRKKLQIIVEKCAQVLEPFSRYVGRNPENPYVLDGLLRLPTALWPDPAKQELSALQAGVAHDAILMTLSELTQRFDSIETLSRDKVVALAKALEERNIGMEPDVLSGSRTPKAEDTIVLFAAEPEDGTLRATPDYRAAVVTLDLASAVAAADGETSQDEVALLGLHIDSWSHLCVAHRKRLKAHLQIQLLQPPSLASLKKKLEPLRQEDKRTIVCFLAHLAQADGTVTPDEIKLLERVYKALQLDPQSIYSDLHGAAANSLKGPNVIGVSGSNIPGAQQTSTSPTNRRAGSGIVLDMARVAQLQRETAQVSALLATVFTDEQEEQTPIITEDVPQIAPETGVRLYGLDAEHSAFLRLLVSRAEWSRQELENTASDMELMLDGALEQINEMAFELFNMPISEGDDPVDINPDILSELAL</sequence>
<feature type="domain" description="Co-chaperone DjlA N-terminal" evidence="2">
    <location>
        <begin position="525"/>
        <end position="629"/>
    </location>
</feature>
<dbReference type="Gene3D" id="1.10.3680.10">
    <property type="entry name" value="TerB-like"/>
    <property type="match status" value="1"/>
</dbReference>
<evidence type="ECO:0000259" key="4">
    <source>
        <dbReference type="Pfam" id="PF15615"/>
    </source>
</evidence>
<dbReference type="InterPro" id="IPR028932">
    <property type="entry name" value="TerB-C"/>
</dbReference>
<dbReference type="InterPro" id="IPR025266">
    <property type="entry name" value="TerB_N"/>
</dbReference>
<dbReference type="InterPro" id="IPR029024">
    <property type="entry name" value="TerB-like"/>
</dbReference>
<dbReference type="CDD" id="cd07176">
    <property type="entry name" value="terB"/>
    <property type="match status" value="1"/>
</dbReference>
<feature type="domain" description="TerB N-terminal" evidence="3">
    <location>
        <begin position="116"/>
        <end position="320"/>
    </location>
</feature>
<dbReference type="Pfam" id="PF05099">
    <property type="entry name" value="TerB"/>
    <property type="match status" value="1"/>
</dbReference>
<dbReference type="AlphaFoldDB" id="A0AA46W193"/>
<feature type="compositionally biased region" description="Pro residues" evidence="1">
    <location>
        <begin position="22"/>
        <end position="32"/>
    </location>
</feature>
<evidence type="ECO:0000256" key="1">
    <source>
        <dbReference type="SAM" id="MobiDB-lite"/>
    </source>
</evidence>
<feature type="region of interest" description="Disordered" evidence="1">
    <location>
        <begin position="1"/>
        <end position="39"/>
    </location>
</feature>
<dbReference type="InterPro" id="IPR007791">
    <property type="entry name" value="DjlA_N"/>
</dbReference>
<organism evidence="5 6">
    <name type="scientific">Pseudomonas viridiflava</name>
    <name type="common">Phytomonas viridiflava</name>
    <dbReference type="NCBI Taxonomy" id="33069"/>
    <lineage>
        <taxon>Bacteria</taxon>
        <taxon>Pseudomonadati</taxon>
        <taxon>Pseudomonadota</taxon>
        <taxon>Gammaproteobacteria</taxon>
        <taxon>Pseudomonadales</taxon>
        <taxon>Pseudomonadaceae</taxon>
        <taxon>Pseudomonas</taxon>
    </lineage>
</organism>